<comment type="similarity">
    <text evidence="2 6">Belongs to the type-B carboxylesterase/lipase family.</text>
</comment>
<evidence type="ECO:0000256" key="1">
    <source>
        <dbReference type="ARBA" id="ARBA00001024"/>
    </source>
</evidence>
<keyword evidence="4" id="KW-0442">Lipid degradation</keyword>
<sequence>MFALLWLLVPFVMAADTTPKTDNLIVDTQTGSYYGQVNSKYSQVREFLNIPYALPPTEERRWLPPQKLSSSDKMWDATQFPPSCPQFVSKSPSVYNEIVPEFLIYHGTENSTAGQFALGSSEDCLSLAIWTPKNATKDSKLPVLMFMTGGAMVMGGIDIPYQLPPQWVNRTQEHIVVTINYRLNIMGYPNAAGLDEQNLAILDQRMALEWLRDNVASFGGDPTKITLWGQSAGSESTDLHSFAFPDDPIAQGHYMESGNVFLDERSYDYGHTNFTFVAKNLGCDFPNDAKKELECMRKVPVSKIINFMGQYQDKGSQPAISFLPIADEKIIFSNYTERYQQGKVAKIPAIVGNCASEGSSLIQYPASNVTEGPWKEAITNYTFENWICQAAKTLQLRASAGLTSYRYQYAGNFSNVSPLPWLGVYHDADLPMVFGTFNDFRGQASDLEVKTSEAIQDFILSFARDPHNGPGSLGWPAWQNADSKILRFGTNGKPYEVISDAEVDGLCLGRSGTYNIYP</sequence>
<evidence type="ECO:0000313" key="8">
    <source>
        <dbReference type="EMBL" id="CDP36307.1"/>
    </source>
</evidence>
<keyword evidence="3 6" id="KW-0378">Hydrolase</keyword>
<accession>A0A060TBP3</accession>
<organism evidence="8">
    <name type="scientific">Blastobotrys adeninivorans</name>
    <name type="common">Yeast</name>
    <name type="synonym">Arxula adeninivorans</name>
    <dbReference type="NCBI Taxonomy" id="409370"/>
    <lineage>
        <taxon>Eukaryota</taxon>
        <taxon>Fungi</taxon>
        <taxon>Dikarya</taxon>
        <taxon>Ascomycota</taxon>
        <taxon>Saccharomycotina</taxon>
        <taxon>Dipodascomycetes</taxon>
        <taxon>Dipodascales</taxon>
        <taxon>Trichomonascaceae</taxon>
        <taxon>Blastobotrys</taxon>
    </lineage>
</organism>
<reference evidence="8" key="1">
    <citation type="submission" date="2014-02" db="EMBL/GenBank/DDBJ databases">
        <authorList>
            <person name="Genoscope - CEA"/>
        </authorList>
    </citation>
    <scope>NUCLEOTIDE SEQUENCE</scope>
    <source>
        <strain evidence="8">LS3</strain>
    </source>
</reference>
<evidence type="ECO:0000256" key="5">
    <source>
        <dbReference type="ARBA" id="ARBA00023098"/>
    </source>
</evidence>
<evidence type="ECO:0000256" key="2">
    <source>
        <dbReference type="ARBA" id="ARBA00005964"/>
    </source>
</evidence>
<dbReference type="Gene3D" id="3.40.50.1820">
    <property type="entry name" value="alpha/beta hydrolase"/>
    <property type="match status" value="1"/>
</dbReference>
<dbReference type="EMBL" id="HG937692">
    <property type="protein sequence ID" value="CDP36307.1"/>
    <property type="molecule type" value="Genomic_DNA"/>
</dbReference>
<dbReference type="InterPro" id="IPR002018">
    <property type="entry name" value="CarbesteraseB"/>
</dbReference>
<evidence type="ECO:0000259" key="7">
    <source>
        <dbReference type="Pfam" id="PF00135"/>
    </source>
</evidence>
<gene>
    <name evidence="8" type="ORF">GNLVRS02_ARAD1B09944g</name>
</gene>
<dbReference type="InterPro" id="IPR029058">
    <property type="entry name" value="AB_hydrolase_fold"/>
</dbReference>
<dbReference type="Pfam" id="PF00135">
    <property type="entry name" value="COesterase"/>
    <property type="match status" value="1"/>
</dbReference>
<dbReference type="PhylomeDB" id="A0A060TBP3"/>
<dbReference type="AlphaFoldDB" id="A0A060TBP3"/>
<dbReference type="ESTHER" id="blaad-a0a060tbp3">
    <property type="family name" value="Fungal_carboxylesterase_lipase"/>
</dbReference>
<evidence type="ECO:0000256" key="4">
    <source>
        <dbReference type="ARBA" id="ARBA00022963"/>
    </source>
</evidence>
<comment type="catalytic activity">
    <reaction evidence="1">
        <text>a triacylglycerol + H2O = a diacylglycerol + a fatty acid + H(+)</text>
        <dbReference type="Rhea" id="RHEA:12044"/>
        <dbReference type="ChEBI" id="CHEBI:15377"/>
        <dbReference type="ChEBI" id="CHEBI:15378"/>
        <dbReference type="ChEBI" id="CHEBI:17855"/>
        <dbReference type="ChEBI" id="CHEBI:18035"/>
        <dbReference type="ChEBI" id="CHEBI:28868"/>
        <dbReference type="EC" id="3.1.1.3"/>
    </reaction>
</comment>
<proteinExistence type="inferred from homology"/>
<keyword evidence="5" id="KW-0443">Lipid metabolism</keyword>
<name>A0A060TBP3_BLAAD</name>
<dbReference type="InterPro" id="IPR050309">
    <property type="entry name" value="Type-B_Carboxylest/Lipase"/>
</dbReference>
<protein>
    <recommendedName>
        <fullName evidence="6">Carboxylic ester hydrolase</fullName>
        <ecNumber evidence="6">3.1.1.-</ecNumber>
    </recommendedName>
</protein>
<dbReference type="GO" id="GO:0016042">
    <property type="term" value="P:lipid catabolic process"/>
    <property type="evidence" value="ECO:0007669"/>
    <property type="project" value="UniProtKB-KW"/>
</dbReference>
<evidence type="ECO:0000256" key="6">
    <source>
        <dbReference type="RuleBase" id="RU361235"/>
    </source>
</evidence>
<feature type="domain" description="Carboxylesterase type B" evidence="7">
    <location>
        <begin position="23"/>
        <end position="392"/>
    </location>
</feature>
<dbReference type="EC" id="3.1.1.-" evidence="6"/>
<dbReference type="PANTHER" id="PTHR11559">
    <property type="entry name" value="CARBOXYLESTERASE"/>
    <property type="match status" value="1"/>
</dbReference>
<dbReference type="SUPFAM" id="SSF53474">
    <property type="entry name" value="alpha/beta-Hydrolases"/>
    <property type="match status" value="1"/>
</dbReference>
<dbReference type="InterPro" id="IPR019826">
    <property type="entry name" value="Carboxylesterase_B_AS"/>
</dbReference>
<reference evidence="8" key="2">
    <citation type="submission" date="2014-06" db="EMBL/GenBank/DDBJ databases">
        <title>The complete genome of Blastobotrys (Arxula) adeninivorans LS3 - a yeast of biotechnological interest.</title>
        <authorList>
            <person name="Kunze G."/>
            <person name="Gaillardin C."/>
            <person name="Czernicka M."/>
            <person name="Durrens P."/>
            <person name="Martin T."/>
            <person name="Boer E."/>
            <person name="Gabaldon T."/>
            <person name="Cruz J."/>
            <person name="Talla E."/>
            <person name="Marck C."/>
            <person name="Goffeau A."/>
            <person name="Barbe V."/>
            <person name="Baret P."/>
            <person name="Baronian K."/>
            <person name="Beier S."/>
            <person name="Bleykasten C."/>
            <person name="Bode R."/>
            <person name="Casaregola S."/>
            <person name="Despons L."/>
            <person name="Fairhead C."/>
            <person name="Giersberg M."/>
            <person name="Gierski P."/>
            <person name="Hahnel U."/>
            <person name="Hartmann A."/>
            <person name="Jankowska D."/>
            <person name="Jubin C."/>
            <person name="Jung P."/>
            <person name="Lafontaine I."/>
            <person name="Leh-Louis V."/>
            <person name="Lemaire M."/>
            <person name="Marcet-Houben M."/>
            <person name="Mascher M."/>
            <person name="Morel G."/>
            <person name="Richard G.-F."/>
            <person name="Riechen J."/>
            <person name="Sacerdot C."/>
            <person name="Sarkar A."/>
            <person name="Savel G."/>
            <person name="Schacherer J."/>
            <person name="Sherman D."/>
            <person name="Straub M.-L."/>
            <person name="Stein N."/>
            <person name="Thierry A."/>
            <person name="Trautwein-Schult A."/>
            <person name="Westhof E."/>
            <person name="Worch S."/>
            <person name="Dujon B."/>
            <person name="Souciet J.-L."/>
            <person name="Wincker P."/>
            <person name="Scholz U."/>
            <person name="Neuveglise N."/>
        </authorList>
    </citation>
    <scope>NUCLEOTIDE SEQUENCE</scope>
    <source>
        <strain evidence="8">LS3</strain>
    </source>
</reference>
<dbReference type="PROSITE" id="PS00122">
    <property type="entry name" value="CARBOXYLESTERASE_B_1"/>
    <property type="match status" value="1"/>
</dbReference>
<evidence type="ECO:0000256" key="3">
    <source>
        <dbReference type="ARBA" id="ARBA00022801"/>
    </source>
</evidence>
<dbReference type="GO" id="GO:0004806">
    <property type="term" value="F:triacylglycerol lipase activity"/>
    <property type="evidence" value="ECO:0007669"/>
    <property type="project" value="UniProtKB-EC"/>
</dbReference>